<evidence type="ECO:0000313" key="2">
    <source>
        <dbReference type="Proteomes" id="UP000248066"/>
    </source>
</evidence>
<comment type="caution">
    <text evidence="1">The sequence shown here is derived from an EMBL/GenBank/DDBJ whole genome shotgun (WGS) entry which is preliminary data.</text>
</comment>
<dbReference type="RefSeq" id="WP_110520273.1">
    <property type="nucleotide sequence ID" value="NZ_PDOF01000002.1"/>
</dbReference>
<proteinExistence type="predicted"/>
<dbReference type="NCBIfam" id="NF005994">
    <property type="entry name" value="PRK08118.1"/>
    <property type="match status" value="1"/>
</dbReference>
<dbReference type="OrthoDB" id="1201990at2"/>
<dbReference type="SUPFAM" id="SSF52540">
    <property type="entry name" value="P-loop containing nucleoside triphosphate hydrolases"/>
    <property type="match status" value="1"/>
</dbReference>
<dbReference type="EMBL" id="PDOF01000002">
    <property type="protein sequence ID" value="PYZ96512.1"/>
    <property type="molecule type" value="Genomic_DNA"/>
</dbReference>
<organism evidence="1 2">
    <name type="scientific">Alteribacter lacisalsi</name>
    <dbReference type="NCBI Taxonomy" id="2045244"/>
    <lineage>
        <taxon>Bacteria</taxon>
        <taxon>Bacillati</taxon>
        <taxon>Bacillota</taxon>
        <taxon>Bacilli</taxon>
        <taxon>Bacillales</taxon>
        <taxon>Bacillaceae</taxon>
        <taxon>Alteribacter</taxon>
    </lineage>
</organism>
<sequence>MRKIAIIGSGGAGKSTFARTLGEKINIDVHHLDTLFWKPGWVGVPKEKQREVQNELVQEDEWIIDGNYSSTMDIRLQAADTVIFLDLPRTTCALRVLKRSVLYRKRPRPDMADGCVERVSPHFLKWVWQYPRTRRPRILEKLETLKSNKQIIVLSSPKEIREFLDQVMAAEKETAISAGK</sequence>
<dbReference type="PANTHER" id="PTHR37816">
    <property type="entry name" value="YALI0E33011P"/>
    <property type="match status" value="1"/>
</dbReference>
<dbReference type="Gene3D" id="3.40.50.300">
    <property type="entry name" value="P-loop containing nucleotide triphosphate hydrolases"/>
    <property type="match status" value="1"/>
</dbReference>
<dbReference type="InterPro" id="IPR027417">
    <property type="entry name" value="P-loop_NTPase"/>
</dbReference>
<dbReference type="AlphaFoldDB" id="A0A2W0HHS5"/>
<dbReference type="InterPro" id="IPR052922">
    <property type="entry name" value="Cytidylate_Kinase-2"/>
</dbReference>
<dbReference type="PANTHER" id="PTHR37816:SF3">
    <property type="entry name" value="MODULATES DNA TOPOLOGY"/>
    <property type="match status" value="1"/>
</dbReference>
<reference evidence="1 2" key="1">
    <citation type="submission" date="2017-10" db="EMBL/GenBank/DDBJ databases">
        <title>Bacillus sp. nov., a halophilic bacterium isolated from a Yangshapao Lake.</title>
        <authorList>
            <person name="Wang H."/>
        </authorList>
    </citation>
    <scope>NUCLEOTIDE SEQUENCE [LARGE SCALE GENOMIC DNA]</scope>
    <source>
        <strain evidence="1 2">YSP-3</strain>
    </source>
</reference>
<protein>
    <submittedName>
        <fullName evidence="1">Topology modulation protein</fullName>
    </submittedName>
</protein>
<evidence type="ECO:0000313" key="1">
    <source>
        <dbReference type="EMBL" id="PYZ96512.1"/>
    </source>
</evidence>
<dbReference type="Proteomes" id="UP000248066">
    <property type="component" value="Unassembled WGS sequence"/>
</dbReference>
<dbReference type="CDD" id="cd02019">
    <property type="entry name" value="NK"/>
    <property type="match status" value="1"/>
</dbReference>
<gene>
    <name evidence="1" type="ORF">CR205_12405</name>
</gene>
<accession>A0A2W0HHS5</accession>
<name>A0A2W0HHS5_9BACI</name>
<keyword evidence="2" id="KW-1185">Reference proteome</keyword>